<dbReference type="PROSITE" id="PS50995">
    <property type="entry name" value="HTH_MARR_2"/>
    <property type="match status" value="1"/>
</dbReference>
<dbReference type="SUPFAM" id="SSF46785">
    <property type="entry name" value="Winged helix' DNA-binding domain"/>
    <property type="match status" value="1"/>
</dbReference>
<organism evidence="9 10">
    <name type="scientific">Tindallia magadiensis</name>
    <dbReference type="NCBI Taxonomy" id="69895"/>
    <lineage>
        <taxon>Bacteria</taxon>
        <taxon>Bacillati</taxon>
        <taxon>Bacillota</taxon>
        <taxon>Clostridia</taxon>
        <taxon>Peptostreptococcales</taxon>
        <taxon>Tindalliaceae</taxon>
        <taxon>Tindallia</taxon>
    </lineage>
</organism>
<dbReference type="InterPro" id="IPR036390">
    <property type="entry name" value="WH_DNA-bd_sf"/>
</dbReference>
<comment type="subcellular location">
    <subcellularLocation>
        <location evidence="1">Cytoplasm</location>
    </subcellularLocation>
</comment>
<dbReference type="InterPro" id="IPR055166">
    <property type="entry name" value="Transc_reg_Sar_Rot_HTH"/>
</dbReference>
<comment type="similarity">
    <text evidence="5">Belongs to the SarZ family.</text>
</comment>
<evidence type="ECO:0000313" key="10">
    <source>
        <dbReference type="Proteomes" id="UP000199287"/>
    </source>
</evidence>
<dbReference type="SMART" id="SM00347">
    <property type="entry name" value="HTH_MARR"/>
    <property type="match status" value="1"/>
</dbReference>
<dbReference type="InterPro" id="IPR036388">
    <property type="entry name" value="WH-like_DNA-bd_sf"/>
</dbReference>
<dbReference type="PRINTS" id="PR00598">
    <property type="entry name" value="HTHMARR"/>
</dbReference>
<dbReference type="PANTHER" id="PTHR42756">
    <property type="entry name" value="TRANSCRIPTIONAL REGULATOR, MARR"/>
    <property type="match status" value="1"/>
</dbReference>
<accession>A0A1I3DRC4</accession>
<dbReference type="Gene3D" id="1.10.10.10">
    <property type="entry name" value="Winged helix-like DNA-binding domain superfamily/Winged helix DNA-binding domain"/>
    <property type="match status" value="1"/>
</dbReference>
<sequence length="152" mass="17515">MNFIENEKYVSEYSLKLFVVLSKAYASVSEAVLKDIRRYGLNPTEFAVLELLYHKGIQPIQKIREKVLLKSNSITYTIDKLEEKKYIERKGCSKDRRVTYVSLTELGKGKMQSIFPSHEEAIKEILKALSEDEKKEAILLLKKIGLGISFHT</sequence>
<proteinExistence type="inferred from homology"/>
<protein>
    <recommendedName>
        <fullName evidence="6">HTH-type transcriptional regulator SarZ</fullName>
    </recommendedName>
    <alternativeName>
        <fullName evidence="7">Staphylococcal accessory regulator Z</fullName>
    </alternativeName>
</protein>
<dbReference type="EMBL" id="FOQA01000004">
    <property type="protein sequence ID" value="SFH89266.1"/>
    <property type="molecule type" value="Genomic_DNA"/>
</dbReference>
<dbReference type="Proteomes" id="UP000199287">
    <property type="component" value="Unassembled WGS sequence"/>
</dbReference>
<feature type="domain" description="HTH marR-type" evidence="8">
    <location>
        <begin position="14"/>
        <end position="146"/>
    </location>
</feature>
<dbReference type="STRING" id="69895.SAMN05192551_10474"/>
<evidence type="ECO:0000313" key="9">
    <source>
        <dbReference type="EMBL" id="SFH89266.1"/>
    </source>
</evidence>
<keyword evidence="4" id="KW-0804">Transcription</keyword>
<dbReference type="OrthoDB" id="9799747at2"/>
<gene>
    <name evidence="9" type="ORF">SAMN05192551_10474</name>
</gene>
<dbReference type="GO" id="GO:0003700">
    <property type="term" value="F:DNA-binding transcription factor activity"/>
    <property type="evidence" value="ECO:0007669"/>
    <property type="project" value="InterPro"/>
</dbReference>
<evidence type="ECO:0000256" key="6">
    <source>
        <dbReference type="ARBA" id="ARBA00047188"/>
    </source>
</evidence>
<reference evidence="10" key="1">
    <citation type="submission" date="2016-10" db="EMBL/GenBank/DDBJ databases">
        <authorList>
            <person name="Varghese N."/>
            <person name="Submissions S."/>
        </authorList>
    </citation>
    <scope>NUCLEOTIDE SEQUENCE [LARGE SCALE GENOMIC DNA]</scope>
    <source>
        <strain evidence="10">Z-7934</strain>
    </source>
</reference>
<dbReference type="RefSeq" id="WP_093371455.1">
    <property type="nucleotide sequence ID" value="NZ_FOQA01000004.1"/>
</dbReference>
<name>A0A1I3DRC4_9FIRM</name>
<evidence type="ECO:0000256" key="1">
    <source>
        <dbReference type="ARBA" id="ARBA00004496"/>
    </source>
</evidence>
<keyword evidence="2" id="KW-0805">Transcription regulation</keyword>
<dbReference type="GO" id="GO:0003677">
    <property type="term" value="F:DNA binding"/>
    <property type="evidence" value="ECO:0007669"/>
    <property type="project" value="UniProtKB-KW"/>
</dbReference>
<evidence type="ECO:0000256" key="3">
    <source>
        <dbReference type="ARBA" id="ARBA00023125"/>
    </source>
</evidence>
<dbReference type="PANTHER" id="PTHR42756:SF1">
    <property type="entry name" value="TRANSCRIPTIONAL REPRESSOR OF EMRAB OPERON"/>
    <property type="match status" value="1"/>
</dbReference>
<evidence type="ECO:0000256" key="2">
    <source>
        <dbReference type="ARBA" id="ARBA00023015"/>
    </source>
</evidence>
<keyword evidence="10" id="KW-1185">Reference proteome</keyword>
<keyword evidence="3" id="KW-0238">DNA-binding</keyword>
<dbReference type="InterPro" id="IPR000835">
    <property type="entry name" value="HTH_MarR-typ"/>
</dbReference>
<evidence type="ECO:0000256" key="5">
    <source>
        <dbReference type="ARBA" id="ARBA00046337"/>
    </source>
</evidence>
<dbReference type="Pfam" id="PF22381">
    <property type="entry name" value="Staph_reg_Sar_Rot"/>
    <property type="match status" value="1"/>
</dbReference>
<evidence type="ECO:0000256" key="7">
    <source>
        <dbReference type="ARBA" id="ARBA00047207"/>
    </source>
</evidence>
<evidence type="ECO:0000259" key="8">
    <source>
        <dbReference type="PROSITE" id="PS50995"/>
    </source>
</evidence>
<dbReference type="AlphaFoldDB" id="A0A1I3DRC4"/>
<evidence type="ECO:0000256" key="4">
    <source>
        <dbReference type="ARBA" id="ARBA00023163"/>
    </source>
</evidence>